<evidence type="ECO:0000313" key="3">
    <source>
        <dbReference type="EMBL" id="SDO50063.1"/>
    </source>
</evidence>
<name>A0A1H0K2U9_9HYPH</name>
<feature type="compositionally biased region" description="Low complexity" evidence="1">
    <location>
        <begin position="105"/>
        <end position="118"/>
    </location>
</feature>
<accession>A0A1H0K2U9</accession>
<keyword evidence="4" id="KW-1185">Reference proteome</keyword>
<dbReference type="STRING" id="582672.SAMN05216360_12459"/>
<evidence type="ECO:0000256" key="1">
    <source>
        <dbReference type="SAM" id="MobiDB-lite"/>
    </source>
</evidence>
<feature type="transmembrane region" description="Helical" evidence="2">
    <location>
        <begin position="6"/>
        <end position="28"/>
    </location>
</feature>
<keyword evidence="2" id="KW-1133">Transmembrane helix</keyword>
<dbReference type="SUPFAM" id="SSF81585">
    <property type="entry name" value="PsbU/PolX domain-like"/>
    <property type="match status" value="1"/>
</dbReference>
<reference evidence="4" key="1">
    <citation type="submission" date="2016-10" db="EMBL/GenBank/DDBJ databases">
        <authorList>
            <person name="Varghese N."/>
            <person name="Submissions S."/>
        </authorList>
    </citation>
    <scope>NUCLEOTIDE SEQUENCE [LARGE SCALE GENOMIC DNA]</scope>
    <source>
        <strain evidence="4">BL47</strain>
    </source>
</reference>
<organism evidence="3 4">
    <name type="scientific">Methylobacterium phyllostachyos</name>
    <dbReference type="NCBI Taxonomy" id="582672"/>
    <lineage>
        <taxon>Bacteria</taxon>
        <taxon>Pseudomonadati</taxon>
        <taxon>Pseudomonadota</taxon>
        <taxon>Alphaproteobacteria</taxon>
        <taxon>Hyphomicrobiales</taxon>
        <taxon>Methylobacteriaceae</taxon>
        <taxon>Methylobacterium</taxon>
    </lineage>
</organism>
<evidence type="ECO:0000256" key="2">
    <source>
        <dbReference type="SAM" id="Phobius"/>
    </source>
</evidence>
<dbReference type="AlphaFoldDB" id="A0A1H0K2U9"/>
<dbReference type="Pfam" id="PF12836">
    <property type="entry name" value="HHH_3"/>
    <property type="match status" value="1"/>
</dbReference>
<gene>
    <name evidence="3" type="ORF">SAMN05216360_12459</name>
</gene>
<sequence length="191" mass="19224">MLSGPAILRISILLIIAGILAAVVQILLPSPAPAPLPPSAPAQVAESPAPVQPAPPAPAPPAAAARPDRGASALPQTATPPPAAAAPAPVQMPSDALAFPSDPVAPAQPQGQEAAGQAEIDKAEDSAGLRALAVVDLNTASVADLNRLRGGGAIGRSIVAKRPYASVDQLLSKRVLSRAVYERIKDQVTVR</sequence>
<feature type="region of interest" description="Disordered" evidence="1">
    <location>
        <begin position="37"/>
        <end position="122"/>
    </location>
</feature>
<keyword evidence="2" id="KW-0812">Transmembrane</keyword>
<dbReference type="Gene3D" id="1.10.150.320">
    <property type="entry name" value="Photosystem II 12 kDa extrinsic protein"/>
    <property type="match status" value="1"/>
</dbReference>
<dbReference type="Proteomes" id="UP000198704">
    <property type="component" value="Unassembled WGS sequence"/>
</dbReference>
<protein>
    <submittedName>
        <fullName evidence="3">Helix-hairpin-helix motif-containing protein</fullName>
    </submittedName>
</protein>
<proteinExistence type="predicted"/>
<feature type="compositionally biased region" description="Pro residues" evidence="1">
    <location>
        <begin position="50"/>
        <end position="61"/>
    </location>
</feature>
<dbReference type="EMBL" id="FNHS01000024">
    <property type="protein sequence ID" value="SDO50063.1"/>
    <property type="molecule type" value="Genomic_DNA"/>
</dbReference>
<keyword evidence="2" id="KW-0472">Membrane</keyword>
<evidence type="ECO:0000313" key="4">
    <source>
        <dbReference type="Proteomes" id="UP000198704"/>
    </source>
</evidence>
<dbReference type="OrthoDB" id="8020568at2"/>
<dbReference type="RefSeq" id="WP_091722136.1">
    <property type="nucleotide sequence ID" value="NZ_FNHS01000024.1"/>
</dbReference>